<keyword evidence="1" id="KW-0472">Membrane</keyword>
<reference evidence="2 3" key="1">
    <citation type="journal article" date="2019" name="Int. J. Syst. Evol. Microbiol.">
        <title>The Global Catalogue of Microorganisms (GCM) 10K type strain sequencing project: providing services to taxonomists for standard genome sequencing and annotation.</title>
        <authorList>
            <consortium name="The Broad Institute Genomics Platform"/>
            <consortium name="The Broad Institute Genome Sequencing Center for Infectious Disease"/>
            <person name="Wu L."/>
            <person name="Ma J."/>
        </authorList>
    </citation>
    <scope>NUCLEOTIDE SEQUENCE [LARGE SCALE GENOMIC DNA]</scope>
    <source>
        <strain evidence="2 3">YIM 94188</strain>
    </source>
</reference>
<keyword evidence="3" id="KW-1185">Reference proteome</keyword>
<feature type="transmembrane region" description="Helical" evidence="1">
    <location>
        <begin position="177"/>
        <end position="197"/>
    </location>
</feature>
<feature type="transmembrane region" description="Helical" evidence="1">
    <location>
        <begin position="43"/>
        <end position="65"/>
    </location>
</feature>
<evidence type="ECO:0000256" key="1">
    <source>
        <dbReference type="SAM" id="Phobius"/>
    </source>
</evidence>
<dbReference type="Gene3D" id="1.20.144.10">
    <property type="entry name" value="Phosphatidic acid phosphatase type 2/haloperoxidase"/>
    <property type="match status" value="1"/>
</dbReference>
<organism evidence="2 3">
    <name type="scientific">Halopelagius fulvigenes</name>
    <dbReference type="NCBI Taxonomy" id="1198324"/>
    <lineage>
        <taxon>Archaea</taxon>
        <taxon>Methanobacteriati</taxon>
        <taxon>Methanobacteriota</taxon>
        <taxon>Stenosarchaea group</taxon>
        <taxon>Halobacteria</taxon>
        <taxon>Halobacteriales</taxon>
        <taxon>Haloferacaceae</taxon>
    </lineage>
</organism>
<name>A0ABD5TZZ9_9EURY</name>
<sequence length="214" mass="23223">MSVLSTLMRYYPYVFHPIVLVGGGLLLLVHYEWRRRGADRSALVRRLGAFLGAGVLSLLPTGAYVLVTGQSPMQVTQGNSWQVDALVASGVLVVCVLLWYLWRRFDWGRLVPVGAATLAAATVPYAALSVVWNVSGHVIFAVVPTLFLTLVDRKFWPLLVVPAVMVPNRVIVNAHTWLQSVGGLLLATAVVVAVYVFERPDDARPTVGTSGGES</sequence>
<keyword evidence="1" id="KW-0812">Transmembrane</keyword>
<dbReference type="AlphaFoldDB" id="A0ABD5TZZ9"/>
<accession>A0ABD5TZZ9</accession>
<gene>
    <name evidence="2" type="ORF">ACFQEV_04865</name>
</gene>
<feature type="transmembrane region" description="Helical" evidence="1">
    <location>
        <begin position="109"/>
        <end position="128"/>
    </location>
</feature>
<dbReference type="Proteomes" id="UP001596408">
    <property type="component" value="Unassembled WGS sequence"/>
</dbReference>
<feature type="transmembrane region" description="Helical" evidence="1">
    <location>
        <begin position="12"/>
        <end position="31"/>
    </location>
</feature>
<dbReference type="EMBL" id="JBHSXH010000009">
    <property type="protein sequence ID" value="MFC6824328.1"/>
    <property type="molecule type" value="Genomic_DNA"/>
</dbReference>
<evidence type="ECO:0000313" key="2">
    <source>
        <dbReference type="EMBL" id="MFC6824328.1"/>
    </source>
</evidence>
<feature type="transmembrane region" description="Helical" evidence="1">
    <location>
        <begin position="85"/>
        <end position="102"/>
    </location>
</feature>
<comment type="caution">
    <text evidence="2">The sequence shown here is derived from an EMBL/GenBank/DDBJ whole genome shotgun (WGS) entry which is preliminary data.</text>
</comment>
<proteinExistence type="predicted"/>
<evidence type="ECO:0000313" key="3">
    <source>
        <dbReference type="Proteomes" id="UP001596408"/>
    </source>
</evidence>
<dbReference type="RefSeq" id="WP_379693110.1">
    <property type="nucleotide sequence ID" value="NZ_JBHSXH010000009.1"/>
</dbReference>
<protein>
    <submittedName>
        <fullName evidence="2">Phosphoesterase</fullName>
    </submittedName>
</protein>
<keyword evidence="1" id="KW-1133">Transmembrane helix</keyword>